<reference evidence="2 3" key="1">
    <citation type="submission" date="2023-12" db="EMBL/GenBank/DDBJ databases">
        <title>Description of an unclassified Opitutus bacterium of Verrucomicrobiota.</title>
        <authorList>
            <person name="Zhang D.-F."/>
        </authorList>
    </citation>
    <scope>NUCLEOTIDE SEQUENCE [LARGE SCALE GENOMIC DNA]</scope>
    <source>
        <strain evidence="2 3">WL0086</strain>
    </source>
</reference>
<proteinExistence type="predicted"/>
<dbReference type="InterPro" id="IPR003781">
    <property type="entry name" value="CoA-bd"/>
</dbReference>
<evidence type="ECO:0000259" key="1">
    <source>
        <dbReference type="SMART" id="SM00881"/>
    </source>
</evidence>
<accession>A0ABZ1C506</accession>
<dbReference type="SUPFAM" id="SSF51735">
    <property type="entry name" value="NAD(P)-binding Rossmann-fold domains"/>
    <property type="match status" value="1"/>
</dbReference>
<dbReference type="Pfam" id="PF13380">
    <property type="entry name" value="CoA_binding_2"/>
    <property type="match status" value="1"/>
</dbReference>
<dbReference type="RefSeq" id="WP_221030651.1">
    <property type="nucleotide sequence ID" value="NZ_CP139781.1"/>
</dbReference>
<dbReference type="PANTHER" id="PTHR33303">
    <property type="entry name" value="CYTOPLASMIC PROTEIN-RELATED"/>
    <property type="match status" value="1"/>
</dbReference>
<dbReference type="SMART" id="SM00881">
    <property type="entry name" value="CoA_binding"/>
    <property type="match status" value="1"/>
</dbReference>
<gene>
    <name evidence="2" type="ORF">K1X11_018545</name>
</gene>
<dbReference type="InterPro" id="IPR036291">
    <property type="entry name" value="NAD(P)-bd_dom_sf"/>
</dbReference>
<protein>
    <submittedName>
        <fullName evidence="2">CoA-binding protein</fullName>
    </submittedName>
</protein>
<organism evidence="2 3">
    <name type="scientific">Actomonas aquatica</name>
    <dbReference type="NCBI Taxonomy" id="2866162"/>
    <lineage>
        <taxon>Bacteria</taxon>
        <taxon>Pseudomonadati</taxon>
        <taxon>Verrucomicrobiota</taxon>
        <taxon>Opitutia</taxon>
        <taxon>Opitutales</taxon>
        <taxon>Opitutaceae</taxon>
        <taxon>Actomonas</taxon>
    </lineage>
</organism>
<evidence type="ECO:0000313" key="3">
    <source>
        <dbReference type="Proteomes" id="UP000738431"/>
    </source>
</evidence>
<dbReference type="EMBL" id="CP139781">
    <property type="protein sequence ID" value="WRQ86816.1"/>
    <property type="molecule type" value="Genomic_DNA"/>
</dbReference>
<evidence type="ECO:0000313" key="2">
    <source>
        <dbReference type="EMBL" id="WRQ86816.1"/>
    </source>
</evidence>
<dbReference type="PANTHER" id="PTHR33303:SF2">
    <property type="entry name" value="COA-BINDING DOMAIN-CONTAINING PROTEIN"/>
    <property type="match status" value="1"/>
</dbReference>
<feature type="domain" description="CoA-binding" evidence="1">
    <location>
        <begin position="10"/>
        <end position="102"/>
    </location>
</feature>
<dbReference type="Gene3D" id="3.40.50.720">
    <property type="entry name" value="NAD(P)-binding Rossmann-like Domain"/>
    <property type="match status" value="1"/>
</dbReference>
<keyword evidence="3" id="KW-1185">Reference proteome</keyword>
<dbReference type="Proteomes" id="UP000738431">
    <property type="component" value="Chromosome"/>
</dbReference>
<name>A0ABZ1C506_9BACT</name>
<sequence length="135" mass="14832">MNDDTLRQHLSQARTIAVVGLSTDPAKASHRVASYLQAQGYRIIPVHPRADELLGERVVRSLAEIAEPVDIVDVFRPGPETLRWAEEAITNGAGLLWLQEGITSEETAARAEAAGLPWVMDACLMVEHRRLLGKV</sequence>